<dbReference type="PANTHER" id="PTHR11227">
    <property type="entry name" value="WD-REPEAT PROTEIN INTERACTING WITH PHOSPHOINOSIDES WIPI -RELATED"/>
    <property type="match status" value="1"/>
</dbReference>
<name>A0A2T0FI23_9ASCO</name>
<dbReference type="InterPro" id="IPR001680">
    <property type="entry name" value="WD40_rpt"/>
</dbReference>
<accession>A0A2T0FI23</accession>
<dbReference type="GO" id="GO:0005737">
    <property type="term" value="C:cytoplasm"/>
    <property type="evidence" value="ECO:0007669"/>
    <property type="project" value="UniProtKB-ARBA"/>
</dbReference>
<dbReference type="Pfam" id="PF21032">
    <property type="entry name" value="PROPPIN"/>
    <property type="match status" value="1"/>
</dbReference>
<dbReference type="Proteomes" id="UP000238350">
    <property type="component" value="Unassembled WGS sequence"/>
</dbReference>
<evidence type="ECO:0000313" key="5">
    <source>
        <dbReference type="EMBL" id="PRT54640.1"/>
    </source>
</evidence>
<dbReference type="RefSeq" id="XP_024664585.1">
    <property type="nucleotide sequence ID" value="XM_024808817.1"/>
</dbReference>
<gene>
    <name evidence="5" type="ORF">B9G98_02260</name>
</gene>
<comment type="similarity">
    <text evidence="3">Belongs to the WD repeat PROPPIN family.</text>
</comment>
<dbReference type="GeneID" id="36516008"/>
<dbReference type="SUPFAM" id="SSF50978">
    <property type="entry name" value="WD40 repeat-like"/>
    <property type="match status" value="1"/>
</dbReference>
<dbReference type="Gene3D" id="2.130.10.10">
    <property type="entry name" value="YVTN repeat-like/Quinoprotein amine dehydrogenase"/>
    <property type="match status" value="1"/>
</dbReference>
<dbReference type="STRING" id="45607.A0A2T0FI23"/>
<dbReference type="AlphaFoldDB" id="A0A2T0FI23"/>
<dbReference type="SMART" id="SM00320">
    <property type="entry name" value="WD40"/>
    <property type="match status" value="2"/>
</dbReference>
<evidence type="ECO:0000256" key="2">
    <source>
        <dbReference type="ARBA" id="ARBA00022737"/>
    </source>
</evidence>
<comment type="caution">
    <text evidence="5">The sequence shown here is derived from an EMBL/GenBank/DDBJ whole genome shotgun (WGS) entry which is preliminary data.</text>
</comment>
<evidence type="ECO:0000256" key="1">
    <source>
        <dbReference type="ARBA" id="ARBA00022574"/>
    </source>
</evidence>
<keyword evidence="1" id="KW-0853">WD repeat</keyword>
<evidence type="ECO:0000313" key="6">
    <source>
        <dbReference type="Proteomes" id="UP000238350"/>
    </source>
</evidence>
<keyword evidence="2" id="KW-0677">Repeat</keyword>
<dbReference type="InterPro" id="IPR048720">
    <property type="entry name" value="PROPPIN"/>
</dbReference>
<dbReference type="EMBL" id="NDIQ01000021">
    <property type="protein sequence ID" value="PRT54640.1"/>
    <property type="molecule type" value="Genomic_DNA"/>
</dbReference>
<dbReference type="OrthoDB" id="1667587at2759"/>
<dbReference type="InterPro" id="IPR015943">
    <property type="entry name" value="WD40/YVTN_repeat-like_dom_sf"/>
</dbReference>
<reference evidence="5 6" key="1">
    <citation type="submission" date="2017-04" db="EMBL/GenBank/DDBJ databases">
        <title>Genome sequencing of [Candida] sorbophila.</title>
        <authorList>
            <person name="Ahn J.O."/>
        </authorList>
    </citation>
    <scope>NUCLEOTIDE SEQUENCE [LARGE SCALE GENOMIC DNA]</scope>
    <source>
        <strain evidence="5 6">DS02</strain>
    </source>
</reference>
<protein>
    <submittedName>
        <fullName evidence="5">Autophagy-related protein 18</fullName>
    </submittedName>
</protein>
<organism evidence="5 6">
    <name type="scientific">Wickerhamiella sorbophila</name>
    <dbReference type="NCBI Taxonomy" id="45607"/>
    <lineage>
        <taxon>Eukaryota</taxon>
        <taxon>Fungi</taxon>
        <taxon>Dikarya</taxon>
        <taxon>Ascomycota</taxon>
        <taxon>Saccharomycotina</taxon>
        <taxon>Dipodascomycetes</taxon>
        <taxon>Dipodascales</taxon>
        <taxon>Trichomonascaceae</taxon>
        <taxon>Wickerhamiella</taxon>
    </lineage>
</organism>
<proteinExistence type="inferred from homology"/>
<feature type="region of interest" description="Disordered" evidence="4">
    <location>
        <begin position="263"/>
        <end position="300"/>
    </location>
</feature>
<dbReference type="InterPro" id="IPR036322">
    <property type="entry name" value="WD40_repeat_dom_sf"/>
</dbReference>
<evidence type="ECO:0000256" key="4">
    <source>
        <dbReference type="SAM" id="MobiDB-lite"/>
    </source>
</evidence>
<sequence length="383" mass="41563">MTYATFNQDATCLAVASNQGYGVFNCSPFGQSYKTKESAIGQVEMLFSTSLVVLVCQGEHAAASPRKIKIVNTKRNATICELTYPTSVLKVRMNRERLIVVLEDQIYIYNISNMKLLQALKTPLNRYGIADLSSTGDASILAYPSGSPATHTLAATTKPVPSTEVTLYDCTNMAPLNVVKAHKSPLAVLKLSHDGTMLASASEKGTIVRVFAVPSGTLLHQFRRGTYPSRIFSIAFNSPSTLLALSSATSTVHIYRLKESSSTTNTEDSLELSPDSSSTSPPPHVETSQTQEPEKKKGYAASLRRKVDRAQKMLPSAVSDMWESNTRDFAWFKIPGGSSGLSIVAFPQLPNLIYVATSSGSFCHYAINMEKGGECSRVAEYTV</sequence>
<evidence type="ECO:0000256" key="3">
    <source>
        <dbReference type="ARBA" id="ARBA00025740"/>
    </source>
</evidence>
<keyword evidence="6" id="KW-1185">Reference proteome</keyword>